<proteinExistence type="predicted"/>
<name>A0A6H2A397_9ZZZZ</name>
<accession>A0A6H2A397</accession>
<sequence length="84" mass="9583">MKILKDVNGTTADEFVIIYDGEIYSTDGRGFMPNGIFSHLCSYREADKSKLNNFKKVSLSDVSENMKLTLKYCLDIDFNSLIIF</sequence>
<reference evidence="1" key="1">
    <citation type="submission" date="2020-03" db="EMBL/GenBank/DDBJ databases">
        <title>The deep terrestrial virosphere.</title>
        <authorList>
            <person name="Holmfeldt K."/>
            <person name="Nilsson E."/>
            <person name="Simone D."/>
            <person name="Lopez-Fernandez M."/>
            <person name="Wu X."/>
            <person name="de Brujin I."/>
            <person name="Lundin D."/>
            <person name="Andersson A."/>
            <person name="Bertilsson S."/>
            <person name="Dopson M."/>
        </authorList>
    </citation>
    <scope>NUCLEOTIDE SEQUENCE</scope>
    <source>
        <strain evidence="1">TM448A04279</strain>
    </source>
</reference>
<gene>
    <name evidence="1" type="ORF">TM448A04279_0011</name>
</gene>
<organism evidence="1">
    <name type="scientific">viral metagenome</name>
    <dbReference type="NCBI Taxonomy" id="1070528"/>
    <lineage>
        <taxon>unclassified sequences</taxon>
        <taxon>metagenomes</taxon>
        <taxon>organismal metagenomes</taxon>
    </lineage>
</organism>
<evidence type="ECO:0000313" key="1">
    <source>
        <dbReference type="EMBL" id="QJA54047.1"/>
    </source>
</evidence>
<dbReference type="AlphaFoldDB" id="A0A6H2A397"/>
<protein>
    <submittedName>
        <fullName evidence="1">Uncharacterized protein</fullName>
    </submittedName>
</protein>
<dbReference type="EMBL" id="MT144472">
    <property type="protein sequence ID" value="QJA54047.1"/>
    <property type="molecule type" value="Genomic_DNA"/>
</dbReference>